<dbReference type="Pfam" id="PF00899">
    <property type="entry name" value="ThiF"/>
    <property type="match status" value="1"/>
</dbReference>
<accession>A7ANL5</accession>
<dbReference type="Proteomes" id="UP000002173">
    <property type="component" value="Chromosome 3"/>
</dbReference>
<dbReference type="Gene3D" id="3.40.50.720">
    <property type="entry name" value="NAD(P)-binding Rossmann-like Domain"/>
    <property type="match status" value="2"/>
</dbReference>
<comment type="caution">
    <text evidence="5">The sequence shown here is derived from an EMBL/GenBank/DDBJ whole genome shotgun (WGS) entry which is preliminary data.</text>
</comment>
<evidence type="ECO:0000256" key="2">
    <source>
        <dbReference type="ARBA" id="ARBA00022598"/>
    </source>
</evidence>
<gene>
    <name evidence="5" type="ORF">BBOV_III005870</name>
</gene>
<name>A7ANL5_BABBO</name>
<organism evidence="5 6">
    <name type="scientific">Babesia bovis</name>
    <dbReference type="NCBI Taxonomy" id="5865"/>
    <lineage>
        <taxon>Eukaryota</taxon>
        <taxon>Sar</taxon>
        <taxon>Alveolata</taxon>
        <taxon>Apicomplexa</taxon>
        <taxon>Aconoidasida</taxon>
        <taxon>Piroplasmida</taxon>
        <taxon>Babesiidae</taxon>
        <taxon>Babesia</taxon>
    </lineage>
</organism>
<comment type="similarity">
    <text evidence="1">Belongs to the ubiquitin-activating E1 family.</text>
</comment>
<dbReference type="Gene3D" id="3.40.50.12550">
    <property type="entry name" value="Ubiquitin-activating enzyme E1, inactive adenylation domain, subdomain 2"/>
    <property type="match status" value="1"/>
</dbReference>
<dbReference type="InParanoid" id="A7ANL5"/>
<evidence type="ECO:0000256" key="3">
    <source>
        <dbReference type="ARBA" id="ARBA00043952"/>
    </source>
</evidence>
<dbReference type="InterPro" id="IPR045886">
    <property type="entry name" value="ThiF/MoeB/HesA"/>
</dbReference>
<dbReference type="GeneID" id="5479967"/>
<evidence type="ECO:0000313" key="5">
    <source>
        <dbReference type="EMBL" id="EDO08149.1"/>
    </source>
</evidence>
<evidence type="ECO:0000256" key="1">
    <source>
        <dbReference type="ARBA" id="ARBA00005673"/>
    </source>
</evidence>
<keyword evidence="6" id="KW-1185">Reference proteome</keyword>
<dbReference type="PANTHER" id="PTHR10953">
    <property type="entry name" value="UBIQUITIN-ACTIVATING ENZYME E1"/>
    <property type="match status" value="1"/>
</dbReference>
<dbReference type="PRINTS" id="PR01849">
    <property type="entry name" value="UBIQUITINACT"/>
</dbReference>
<reference evidence="5 6" key="1">
    <citation type="journal article" date="2007" name="PLoS Pathog.">
        <title>Genome sequence of Babesia bovis and comparative analysis of apicomplexan hemoprotozoa.</title>
        <authorList>
            <person name="Brayton K.A."/>
            <person name="Lau A.O.T."/>
            <person name="Herndon D.R."/>
            <person name="Hannick L."/>
            <person name="Kappmeyer L.S."/>
            <person name="Berens S.J."/>
            <person name="Bidwell S.L."/>
            <person name="Brown W.C."/>
            <person name="Crabtree J."/>
            <person name="Fadrosh D."/>
            <person name="Feldblum T."/>
            <person name="Forberger H.A."/>
            <person name="Haas B.J."/>
            <person name="Howell J.M."/>
            <person name="Khouri H."/>
            <person name="Koo H."/>
            <person name="Mann D.J."/>
            <person name="Norimine J."/>
            <person name="Paulsen I.T."/>
            <person name="Radune D."/>
            <person name="Ren Q."/>
            <person name="Smith R.K. Jr."/>
            <person name="Suarez C.E."/>
            <person name="White O."/>
            <person name="Wortman J.R."/>
            <person name="Knowles D.P. Jr."/>
            <person name="McElwain T.F."/>
            <person name="Nene V.M."/>
        </authorList>
    </citation>
    <scope>NUCLEOTIDE SEQUENCE [LARGE SCALE GENOMIC DNA]</scope>
    <source>
        <strain evidence="5">T2Bo</strain>
    </source>
</reference>
<dbReference type="GO" id="GO:0005737">
    <property type="term" value="C:cytoplasm"/>
    <property type="evidence" value="ECO:0007669"/>
    <property type="project" value="TreeGrafter"/>
</dbReference>
<keyword evidence="2" id="KW-0436">Ligase</keyword>
<dbReference type="EMBL" id="AAXT01000001">
    <property type="protein sequence ID" value="EDO08149.1"/>
    <property type="molecule type" value="Genomic_DNA"/>
</dbReference>
<dbReference type="AlphaFoldDB" id="A7ANL5"/>
<sequence length="1009" mass="113025">MSKVLIVGSTPVASNIATHLIRAGVGTIYVVDDDVYNAKNMVENVLILHPNSNIQVLDTEPDHIEHVFDAIVFVNQPLQTAIKVNQASRDSTKFVYVVSKGVYGMILSDFGDVHPVYKRSDEDNTEYQGTVTSAGKQSYIEVEIKEKDYDEPYSPRDTVNLSMPKYIMNPENPQDELHDTVTIYAKVQNVERKDANKIKMLVDADLSPFNDGSFSIKKVEDMSEFRFVPIKSLVNKLMKQPPGWREYLTRLFTRKMYMPEQLIISPGVKMFSDDHLCTIFGALTESSIGTPSSSNCRTGNSNHAKSTAIANSNVQSQDPYVILDVLKNVNVPAVITLIGSLAAQEVIKGLTSIFTPADLIVVDRSDIFPNKGLGMYIEDAQKHLDIVKEAEYLMVGVGALGCEYLKILEAMGVEHLTAMDNDSVDVSNLTRQSLFTDADVGLNKATAALQNLRKVSKKDLDNFVAKNAAFTENFHMEGNSNHKNLVLLSAVDNVHTRLLMDNYAVEQSHIFVEAGIHGMQCSTSITAPFLTEPYAATMGTDSVTDAPMSCSVKGIPKTTEDTVFHAVELFSWIFYQQHRLYTKFIQNPVETLKRALEHSPEYFCNVANSLLDNANLVTGITDTKDWATQTYEKYFNIPFPLKDSLIEAMSSIKKRTMTKSEQTMYEDMGNVENIKQSFIALGKSYFEKHHMMDQVVPLNKCMDAIERLCQSPSIKNVLERGINVELNALTFDENMKDDCMFLYAASNIRAHKFGLNQKDMASVIKVAKGIIPAISTTVGVAASMAILELYKALYLMENNTIECEKRHDDIDPYFGHIKSKALKEIHKRDNVTIIIEGSDVKCYNYNNLVALLKLVKYKTKRELVKGMVNNYFNLGILTYVSNDVEPAEVIEITSKNAILSGQMFSLWDHIVINDSPLNSVIIGPTQSPYNLKRTHITIADLADVLEKLFDVTIEVMYASGRILDLSEDNRNQTIQEALQLKNSAIIQLKARDNETSQIINIPNLKYTLN</sequence>
<dbReference type="Gene3D" id="1.10.10.2660">
    <property type="entry name" value="Ubiquitin-activating enzyme E1, SCCH domain"/>
    <property type="match status" value="1"/>
</dbReference>
<dbReference type="VEuPathDB" id="PiroplasmaDB:BBOV_III005870"/>
<dbReference type="InterPro" id="IPR042063">
    <property type="entry name" value="Ubi_acti_E1_SCCH"/>
</dbReference>
<comment type="pathway">
    <text evidence="3">Protein modification.</text>
</comment>
<evidence type="ECO:0000313" key="6">
    <source>
        <dbReference type="Proteomes" id="UP000002173"/>
    </source>
</evidence>
<dbReference type="PANTHER" id="PTHR10953:SF4">
    <property type="entry name" value="UBIQUITIN-ACTIVATING ENZYME E1 C-TERMINAL DOMAIN-CONTAINING PROTEIN"/>
    <property type="match status" value="1"/>
</dbReference>
<dbReference type="GO" id="GO:0008641">
    <property type="term" value="F:ubiquitin-like modifier activating enzyme activity"/>
    <property type="evidence" value="ECO:0007669"/>
    <property type="project" value="InterPro"/>
</dbReference>
<dbReference type="Gene3D" id="2.40.30.180">
    <property type="entry name" value="Ubiquitin-activating enzyme E1, FCCH domain"/>
    <property type="match status" value="1"/>
</dbReference>
<dbReference type="GO" id="GO:0016779">
    <property type="term" value="F:nucleotidyltransferase activity"/>
    <property type="evidence" value="ECO:0007669"/>
    <property type="project" value="TreeGrafter"/>
</dbReference>
<dbReference type="InterPro" id="IPR042302">
    <property type="entry name" value="E1_FCCH_sf"/>
</dbReference>
<protein>
    <submittedName>
        <fullName evidence="5">ThiF family protein</fullName>
    </submittedName>
</protein>
<dbReference type="InterPro" id="IPR000011">
    <property type="entry name" value="UBQ/SUMO-activ_enz_E1-like"/>
</dbReference>
<dbReference type="OMA" id="FLHIIAR"/>
<dbReference type="KEGG" id="bbo:BBOV_III005870"/>
<dbReference type="InterPro" id="IPR035985">
    <property type="entry name" value="Ubiquitin-activating_enz"/>
</dbReference>
<proteinExistence type="inferred from homology"/>
<dbReference type="eggNOG" id="KOG2012">
    <property type="taxonomic scope" value="Eukaryota"/>
</dbReference>
<dbReference type="SUPFAM" id="SSF69572">
    <property type="entry name" value="Activating enzymes of the ubiquitin-like proteins"/>
    <property type="match status" value="2"/>
</dbReference>
<dbReference type="InterPro" id="IPR000594">
    <property type="entry name" value="ThiF_NAD_FAD-bd"/>
</dbReference>
<dbReference type="STRING" id="5865.A7ANL5"/>
<dbReference type="GO" id="GO:0004792">
    <property type="term" value="F:thiosulfate-cyanide sulfurtransferase activity"/>
    <property type="evidence" value="ECO:0007669"/>
    <property type="project" value="TreeGrafter"/>
</dbReference>
<feature type="domain" description="THIF-type NAD/FAD binding fold" evidence="4">
    <location>
        <begin position="385"/>
        <end position="796"/>
    </location>
</feature>
<evidence type="ECO:0000259" key="4">
    <source>
        <dbReference type="Pfam" id="PF00899"/>
    </source>
</evidence>